<protein>
    <recommendedName>
        <fullName evidence="4">AMP-dependent synthetase/ligase domain-containing protein</fullName>
    </recommendedName>
</protein>
<dbReference type="GO" id="GO:0004467">
    <property type="term" value="F:long-chain fatty acid-CoA ligase activity"/>
    <property type="evidence" value="ECO:0007669"/>
    <property type="project" value="TreeGrafter"/>
</dbReference>
<organism evidence="5">
    <name type="scientific">Zooxanthella nutricula</name>
    <dbReference type="NCBI Taxonomy" id="1333877"/>
    <lineage>
        <taxon>Eukaryota</taxon>
        <taxon>Sar</taxon>
        <taxon>Alveolata</taxon>
        <taxon>Dinophyceae</taxon>
        <taxon>Peridiniales</taxon>
        <taxon>Peridiniales incertae sedis</taxon>
        <taxon>Zooxanthella</taxon>
    </lineage>
</organism>
<dbReference type="AlphaFoldDB" id="A0A7S2KVM6"/>
<dbReference type="Pfam" id="PF00501">
    <property type="entry name" value="AMP-binding"/>
    <property type="match status" value="1"/>
</dbReference>
<proteinExistence type="predicted"/>
<sequence length="477" mass="51969">MVSHDNFIFESSCLLHILGDSVGFGTEEKEERILSYLPLSHVAGFMLDVISPIVCSANSEGWVAVFFARPYDLKEKAIKDRLNVAKPTIFLGVPLVWEKIADQIREIGRQVTGVARSVADWSKAVCLDHARNSQLGGSGEAAVGHTVAKLVLGKVKARLGLDQCKFAFTGAAPMRVDTMEYFGSLNMFINEVYGMSECTGACTFSTDQAHVWGSCGWEIPGVEVKAFLVDPHDLNKKVECMKAPDVDHGDEKYQGELCFRGRNIMMGYMACPDLGPAHLQEIRKKTAETIDDEGWLHSGDKGMITAQGMIKITGRYKELIIGEGGENIAPVPIEDAVKKHCEGIAEVIMVGDKRKYNIALITLKAVGANGEVPGTDELDKPALKVNPQVTTISAAMKDQAWIDAVTNAIKAANNDGKVCPNNAFKIQKFTILPTNFSEAAGELTPTKKLKRKMVEVKFAAVIDKMYAASGTYVPYSA</sequence>
<keyword evidence="2" id="KW-0276">Fatty acid metabolism</keyword>
<evidence type="ECO:0000259" key="4">
    <source>
        <dbReference type="Pfam" id="PF00501"/>
    </source>
</evidence>
<dbReference type="GO" id="GO:0016020">
    <property type="term" value="C:membrane"/>
    <property type="evidence" value="ECO:0007669"/>
    <property type="project" value="TreeGrafter"/>
</dbReference>
<dbReference type="PANTHER" id="PTHR43272:SF32">
    <property type="entry name" value="AMP-DEPENDENT SYNTHETASE_LIGASE DOMAIN-CONTAINING PROTEIN"/>
    <property type="match status" value="1"/>
</dbReference>
<accession>A0A7S2KVM6</accession>
<dbReference type="InterPro" id="IPR042099">
    <property type="entry name" value="ANL_N_sf"/>
</dbReference>
<evidence type="ECO:0000256" key="2">
    <source>
        <dbReference type="ARBA" id="ARBA00022832"/>
    </source>
</evidence>
<keyword evidence="1" id="KW-0436">Ligase</keyword>
<gene>
    <name evidence="5" type="ORF">BRAN1462_LOCUS33598</name>
</gene>
<dbReference type="SUPFAM" id="SSF56801">
    <property type="entry name" value="Acetyl-CoA synthetase-like"/>
    <property type="match status" value="1"/>
</dbReference>
<evidence type="ECO:0000256" key="1">
    <source>
        <dbReference type="ARBA" id="ARBA00022598"/>
    </source>
</evidence>
<dbReference type="GO" id="GO:0005783">
    <property type="term" value="C:endoplasmic reticulum"/>
    <property type="evidence" value="ECO:0007669"/>
    <property type="project" value="TreeGrafter"/>
</dbReference>
<dbReference type="EMBL" id="HBGW01052912">
    <property type="protein sequence ID" value="CAD9588079.1"/>
    <property type="molecule type" value="Transcribed_RNA"/>
</dbReference>
<name>A0A7S2KVM6_9DINO</name>
<evidence type="ECO:0000256" key="3">
    <source>
        <dbReference type="ARBA" id="ARBA00023098"/>
    </source>
</evidence>
<evidence type="ECO:0000313" key="5">
    <source>
        <dbReference type="EMBL" id="CAD9588079.1"/>
    </source>
</evidence>
<dbReference type="InterPro" id="IPR000873">
    <property type="entry name" value="AMP-dep_synth/lig_dom"/>
</dbReference>
<feature type="domain" description="AMP-dependent synthetase/ligase" evidence="4">
    <location>
        <begin position="1"/>
        <end position="268"/>
    </location>
</feature>
<dbReference type="Gene3D" id="3.40.50.12780">
    <property type="entry name" value="N-terminal domain of ligase-like"/>
    <property type="match status" value="1"/>
</dbReference>
<keyword evidence="3" id="KW-0443">Lipid metabolism</keyword>
<dbReference type="PANTHER" id="PTHR43272">
    <property type="entry name" value="LONG-CHAIN-FATTY-ACID--COA LIGASE"/>
    <property type="match status" value="1"/>
</dbReference>
<dbReference type="Pfam" id="PF23562">
    <property type="entry name" value="AMP-binding_C_3"/>
    <property type="match status" value="1"/>
</dbReference>
<reference evidence="5" key="1">
    <citation type="submission" date="2021-01" db="EMBL/GenBank/DDBJ databases">
        <authorList>
            <person name="Corre E."/>
            <person name="Pelletier E."/>
            <person name="Niang G."/>
            <person name="Scheremetjew M."/>
            <person name="Finn R."/>
            <person name="Kale V."/>
            <person name="Holt S."/>
            <person name="Cochrane G."/>
            <person name="Meng A."/>
            <person name="Brown T."/>
            <person name="Cohen L."/>
        </authorList>
    </citation>
    <scope>NUCLEOTIDE SEQUENCE</scope>
    <source>
        <strain evidence="5">RCC3387</strain>
    </source>
</reference>